<evidence type="ECO:0000256" key="1">
    <source>
        <dbReference type="SAM" id="Phobius"/>
    </source>
</evidence>
<keyword evidence="3" id="KW-1185">Reference proteome</keyword>
<evidence type="ECO:0000313" key="2">
    <source>
        <dbReference type="EMBL" id="RZI46037.1"/>
    </source>
</evidence>
<organism evidence="2 3">
    <name type="scientific">Candidatus Finniella inopinata</name>
    <dbReference type="NCBI Taxonomy" id="1696036"/>
    <lineage>
        <taxon>Bacteria</taxon>
        <taxon>Pseudomonadati</taxon>
        <taxon>Pseudomonadota</taxon>
        <taxon>Alphaproteobacteria</taxon>
        <taxon>Holosporales</taxon>
        <taxon>Candidatus Paracaedibacteraceae</taxon>
        <taxon>Candidatus Finniella</taxon>
    </lineage>
</organism>
<dbReference type="RefSeq" id="WP_130153797.1">
    <property type="nucleotide sequence ID" value="NZ_SCFB01000005.1"/>
</dbReference>
<dbReference type="AlphaFoldDB" id="A0A4V2DZS1"/>
<dbReference type="EMBL" id="SCFB01000005">
    <property type="protein sequence ID" value="RZI46037.1"/>
    <property type="molecule type" value="Genomic_DNA"/>
</dbReference>
<dbReference type="Pfam" id="PF04392">
    <property type="entry name" value="ABC_sub_bind"/>
    <property type="match status" value="1"/>
</dbReference>
<sequence>MFTKPFNSILKYILFTFLIAFSAYLTFSLTKDLYLSTPGKPHRIIAITQIAPHPSLDEIRRGIMDVLSAENLKAEKIKPVEILFENAQGNVATATQIATKFVGLKPLVMVPITTPSAQSIHSAAKGHDLPIVFAGISDPATAKLLPTEEAPFITGVSALGPIEQQAKLIVDVLVDTPLKTVGIIFNPGEANSVRMVELITQYLEAFKIKVIQATATNTKEVSTAVQSLVGKVSALYLPNDNTVISALETVLKTAQLHKIPVFSSDPESVSRGCLACIAPDQYAVGEQVGHLVIKLLKGDSIKSLPVEVAHENVFVLNLKVAKDLGIVIKPELIEKADSLIKPLA</sequence>
<feature type="transmembrane region" description="Helical" evidence="1">
    <location>
        <begin position="12"/>
        <end position="30"/>
    </location>
</feature>
<gene>
    <name evidence="2" type="ORF">EQU50_03645</name>
</gene>
<proteinExistence type="predicted"/>
<keyword evidence="1" id="KW-1133">Transmembrane helix</keyword>
<dbReference type="InterPro" id="IPR007487">
    <property type="entry name" value="ABC_transpt-TYRBP-like"/>
</dbReference>
<comment type="caution">
    <text evidence="2">The sequence shown here is derived from an EMBL/GenBank/DDBJ whole genome shotgun (WGS) entry which is preliminary data.</text>
</comment>
<dbReference type="InterPro" id="IPR028082">
    <property type="entry name" value="Peripla_BP_I"/>
</dbReference>
<keyword evidence="1" id="KW-0472">Membrane</keyword>
<dbReference type="Gene3D" id="3.40.50.2300">
    <property type="match status" value="2"/>
</dbReference>
<name>A0A4V2DZS1_9PROT</name>
<accession>A0A4V2DZS1</accession>
<dbReference type="Proteomes" id="UP000293550">
    <property type="component" value="Unassembled WGS sequence"/>
</dbReference>
<protein>
    <submittedName>
        <fullName evidence="2">ABC transporter substrate-binding protein</fullName>
    </submittedName>
</protein>
<dbReference type="PANTHER" id="PTHR35271:SF1">
    <property type="entry name" value="ABC TRANSPORTER, SUBSTRATE-BINDING LIPOPROTEIN"/>
    <property type="match status" value="1"/>
</dbReference>
<evidence type="ECO:0000313" key="3">
    <source>
        <dbReference type="Proteomes" id="UP000293550"/>
    </source>
</evidence>
<dbReference type="OrthoDB" id="9776955at2"/>
<dbReference type="SUPFAM" id="SSF53822">
    <property type="entry name" value="Periplasmic binding protein-like I"/>
    <property type="match status" value="1"/>
</dbReference>
<keyword evidence="1" id="KW-0812">Transmembrane</keyword>
<reference evidence="2 3" key="1">
    <citation type="submission" date="2018-10" db="EMBL/GenBank/DDBJ databases">
        <title>An updated phylogeny of the Alphaproteobacteria reveals that the parasitic Rickettsiales and Holosporales have independent origins.</title>
        <authorList>
            <person name="Munoz-Gomez S.A."/>
            <person name="Hess S."/>
            <person name="Burger G."/>
            <person name="Lang B.F."/>
            <person name="Susko E."/>
            <person name="Slamovits C.H."/>
            <person name="Roger A.J."/>
        </authorList>
    </citation>
    <scope>NUCLEOTIDE SEQUENCE [LARGE SCALE GENOMIC DNA]</scope>
    <source>
        <strain evidence="2">HOLO01</strain>
    </source>
</reference>
<dbReference type="CDD" id="cd06325">
    <property type="entry name" value="PBP1_ABC_unchar_transporter"/>
    <property type="match status" value="1"/>
</dbReference>
<dbReference type="PANTHER" id="PTHR35271">
    <property type="entry name" value="ABC TRANSPORTER, SUBSTRATE-BINDING LIPOPROTEIN-RELATED"/>
    <property type="match status" value="1"/>
</dbReference>